<feature type="compositionally biased region" description="Polar residues" evidence="1">
    <location>
        <begin position="126"/>
        <end position="138"/>
    </location>
</feature>
<dbReference type="EMBL" id="MU793319">
    <property type="protein sequence ID" value="KAJ3786267.1"/>
    <property type="molecule type" value="Genomic_DNA"/>
</dbReference>
<feature type="compositionally biased region" description="Low complexity" evidence="1">
    <location>
        <begin position="140"/>
        <end position="157"/>
    </location>
</feature>
<reference evidence="2" key="1">
    <citation type="submission" date="2022-08" db="EMBL/GenBank/DDBJ databases">
        <authorList>
            <consortium name="DOE Joint Genome Institute"/>
            <person name="Min B."/>
            <person name="Riley R."/>
            <person name="Sierra-Patev S."/>
            <person name="Naranjo-Ortiz M."/>
            <person name="Looney B."/>
            <person name="Konkel Z."/>
            <person name="Slot J.C."/>
            <person name="Sakamoto Y."/>
            <person name="Steenwyk J.L."/>
            <person name="Rokas A."/>
            <person name="Carro J."/>
            <person name="Camarero S."/>
            <person name="Ferreira P."/>
            <person name="Molpeceres G."/>
            <person name="Ruiz-Duenas F.J."/>
            <person name="Serrano A."/>
            <person name="Henrissat B."/>
            <person name="Drula E."/>
            <person name="Hughes K.W."/>
            <person name="Mata J.L."/>
            <person name="Ishikawa N.K."/>
            <person name="Vargas-Isla R."/>
            <person name="Ushijima S."/>
            <person name="Smith C.A."/>
            <person name="Ahrendt S."/>
            <person name="Andreopoulos W."/>
            <person name="He G."/>
            <person name="Labutti K."/>
            <person name="Lipzen A."/>
            <person name="Ng V."/>
            <person name="Sandor L."/>
            <person name="Barry K."/>
            <person name="Martinez A.T."/>
            <person name="Xiao Y."/>
            <person name="Gibbons J.G."/>
            <person name="Terashima K."/>
            <person name="Hibbett D.S."/>
            <person name="Grigoriev I.V."/>
        </authorList>
    </citation>
    <scope>NUCLEOTIDE SEQUENCE</scope>
    <source>
        <strain evidence="2">TFB10291</strain>
    </source>
</reference>
<comment type="caution">
    <text evidence="2">The sequence shown here is derived from an EMBL/GenBank/DDBJ whole genome shotgun (WGS) entry which is preliminary data.</text>
</comment>
<feature type="region of interest" description="Disordered" evidence="1">
    <location>
        <begin position="21"/>
        <end position="78"/>
    </location>
</feature>
<evidence type="ECO:0000256" key="1">
    <source>
        <dbReference type="SAM" id="MobiDB-lite"/>
    </source>
</evidence>
<keyword evidence="3" id="KW-1185">Reference proteome</keyword>
<gene>
    <name evidence="2" type="ORF">GGU10DRAFT_255006</name>
</gene>
<feature type="region of interest" description="Disordered" evidence="1">
    <location>
        <begin position="94"/>
        <end position="164"/>
    </location>
</feature>
<organism evidence="2 3">
    <name type="scientific">Lentinula aff. detonsa</name>
    <dbReference type="NCBI Taxonomy" id="2804958"/>
    <lineage>
        <taxon>Eukaryota</taxon>
        <taxon>Fungi</taxon>
        <taxon>Dikarya</taxon>
        <taxon>Basidiomycota</taxon>
        <taxon>Agaricomycotina</taxon>
        <taxon>Agaricomycetes</taxon>
        <taxon>Agaricomycetidae</taxon>
        <taxon>Agaricales</taxon>
        <taxon>Marasmiineae</taxon>
        <taxon>Omphalotaceae</taxon>
        <taxon>Lentinula</taxon>
    </lineage>
</organism>
<protein>
    <submittedName>
        <fullName evidence="2">Uncharacterized protein</fullName>
    </submittedName>
</protein>
<evidence type="ECO:0000313" key="3">
    <source>
        <dbReference type="Proteomes" id="UP001163798"/>
    </source>
</evidence>
<sequence length="327" mass="34698">MLSVNVGSGSGLMGYTSGWQVWGSNSPSSQRNPSISSAASAGDISSSQNESGYRGTIREGWTSSRPASGTWDEDVTQSPLKEFSQSASFFAPLSLHSSRPRQASATPFLGPRAENRPAKLSPSAFDHTSNPESTSPRYNTAPASASATFASTPYSAPHPTTQSSTLTGASGYETLISNPSVSTVDDLSLNFRGMAVEDDYSGRPKSNPPISLPFNMMQQPQPPVSLPRPPYSNYPGISDYSYGFDAPRAPVDPSIYGSPALSNAPYPGMAAQGLLPTPANDPRQPNPFYDFPSRLPASQYYYPAQQGIMFPPPTSSSLLSPQLPPAL</sequence>
<feature type="compositionally biased region" description="Polar residues" evidence="1">
    <location>
        <begin position="95"/>
        <end position="105"/>
    </location>
</feature>
<proteinExistence type="predicted"/>
<feature type="non-terminal residue" evidence="2">
    <location>
        <position position="1"/>
    </location>
</feature>
<dbReference type="Proteomes" id="UP001163798">
    <property type="component" value="Unassembled WGS sequence"/>
</dbReference>
<accession>A0AA38KWP3</accession>
<name>A0AA38KWP3_9AGAR</name>
<dbReference type="AlphaFoldDB" id="A0AA38KWP3"/>
<evidence type="ECO:0000313" key="2">
    <source>
        <dbReference type="EMBL" id="KAJ3786267.1"/>
    </source>
</evidence>
<feature type="compositionally biased region" description="Low complexity" evidence="1">
    <location>
        <begin position="24"/>
        <end position="47"/>
    </location>
</feature>